<feature type="domain" description="N-(5'phosphoribosyl) anthranilate isomerase (PRAI)" evidence="10">
    <location>
        <begin position="3"/>
        <end position="210"/>
    </location>
</feature>
<reference evidence="11 12" key="1">
    <citation type="submission" date="2018-12" db="EMBL/GenBank/DDBJ databases">
        <authorList>
            <person name="Toschakov S.V."/>
        </authorList>
    </citation>
    <scope>NUCLEOTIDE SEQUENCE [LARGE SCALE GENOMIC DNA]</scope>
    <source>
        <strain evidence="11 12">GM2012</strain>
    </source>
</reference>
<dbReference type="OrthoDB" id="9786954at2"/>
<sequence length="215" mass="22492">MVAEAGADWIGINFHPPSKRFVPPERAAGLVAAIAGRSEAVGLFVNRPVAEVVAASERAGLTIVQLHGDEPAEDVRDLIAAGYRVVRAFRLGDRSAIDRMEAWLIHAEAIGAAPEAVLVDAFVPGQEGGTGHGIGGEVLDALVERWNVASVLARHAEPSPAPKRILAGGLTPGTVAGLVRRVRPWMVDVASGVESSPGRKDPEAVRAFINAVRSG</sequence>
<dbReference type="UniPathway" id="UPA00035">
    <property type="reaction ID" value="UER00042"/>
</dbReference>
<evidence type="ECO:0000259" key="10">
    <source>
        <dbReference type="Pfam" id="PF00697"/>
    </source>
</evidence>
<dbReference type="InterPro" id="IPR011060">
    <property type="entry name" value="RibuloseP-bd_barrel"/>
</dbReference>
<evidence type="ECO:0000256" key="4">
    <source>
        <dbReference type="ARBA" id="ARBA00022272"/>
    </source>
</evidence>
<dbReference type="PANTHER" id="PTHR42894:SF1">
    <property type="entry name" value="N-(5'-PHOSPHORIBOSYL)ANTHRANILATE ISOMERASE"/>
    <property type="match status" value="1"/>
</dbReference>
<dbReference type="Proteomes" id="UP000280296">
    <property type="component" value="Unassembled WGS sequence"/>
</dbReference>
<dbReference type="EMBL" id="RYZH01000007">
    <property type="protein sequence ID" value="RUL88845.1"/>
    <property type="molecule type" value="Genomic_DNA"/>
</dbReference>
<evidence type="ECO:0000256" key="8">
    <source>
        <dbReference type="ARBA" id="ARBA00023235"/>
    </source>
</evidence>
<evidence type="ECO:0000313" key="11">
    <source>
        <dbReference type="EMBL" id="RUL88845.1"/>
    </source>
</evidence>
<proteinExistence type="inferred from homology"/>
<evidence type="ECO:0000256" key="2">
    <source>
        <dbReference type="ARBA" id="ARBA00004664"/>
    </source>
</evidence>
<evidence type="ECO:0000313" key="12">
    <source>
        <dbReference type="Proteomes" id="UP000280296"/>
    </source>
</evidence>
<comment type="catalytic activity">
    <reaction evidence="1 9">
        <text>N-(5-phospho-beta-D-ribosyl)anthranilate = 1-(2-carboxyphenylamino)-1-deoxy-D-ribulose 5-phosphate</text>
        <dbReference type="Rhea" id="RHEA:21540"/>
        <dbReference type="ChEBI" id="CHEBI:18277"/>
        <dbReference type="ChEBI" id="CHEBI:58613"/>
        <dbReference type="EC" id="5.3.1.24"/>
    </reaction>
</comment>
<evidence type="ECO:0000256" key="6">
    <source>
        <dbReference type="ARBA" id="ARBA00022822"/>
    </source>
</evidence>
<keyword evidence="8 9" id="KW-0413">Isomerase</keyword>
<evidence type="ECO:0000256" key="5">
    <source>
        <dbReference type="ARBA" id="ARBA00022605"/>
    </source>
</evidence>
<protein>
    <recommendedName>
        <fullName evidence="4 9">N-(5'-phosphoribosyl)anthranilate isomerase</fullName>
        <shortName evidence="9">PRAI</shortName>
        <ecNumber evidence="3 9">5.3.1.24</ecNumber>
    </recommendedName>
</protein>
<comment type="caution">
    <text evidence="11">The sequence shown here is derived from an EMBL/GenBank/DDBJ whole genome shotgun (WGS) entry which is preliminary data.</text>
</comment>
<dbReference type="InterPro" id="IPR044643">
    <property type="entry name" value="TrpF_fam"/>
</dbReference>
<dbReference type="CDD" id="cd00405">
    <property type="entry name" value="PRAI"/>
    <property type="match status" value="1"/>
</dbReference>
<dbReference type="GO" id="GO:0004640">
    <property type="term" value="F:phosphoribosylanthranilate isomerase activity"/>
    <property type="evidence" value="ECO:0007669"/>
    <property type="project" value="UniProtKB-UniRule"/>
</dbReference>
<evidence type="ECO:0000256" key="1">
    <source>
        <dbReference type="ARBA" id="ARBA00001164"/>
    </source>
</evidence>
<dbReference type="PANTHER" id="PTHR42894">
    <property type="entry name" value="N-(5'-PHOSPHORIBOSYL)ANTHRANILATE ISOMERASE"/>
    <property type="match status" value="1"/>
</dbReference>
<dbReference type="GO" id="GO:0000162">
    <property type="term" value="P:L-tryptophan biosynthetic process"/>
    <property type="evidence" value="ECO:0007669"/>
    <property type="project" value="UniProtKB-UniRule"/>
</dbReference>
<comment type="similarity">
    <text evidence="9">Belongs to the TrpF family.</text>
</comment>
<evidence type="ECO:0000256" key="7">
    <source>
        <dbReference type="ARBA" id="ARBA00023141"/>
    </source>
</evidence>
<organism evidence="11 12">
    <name type="scientific">Tautonia sociabilis</name>
    <dbReference type="NCBI Taxonomy" id="2080755"/>
    <lineage>
        <taxon>Bacteria</taxon>
        <taxon>Pseudomonadati</taxon>
        <taxon>Planctomycetota</taxon>
        <taxon>Planctomycetia</taxon>
        <taxon>Isosphaerales</taxon>
        <taxon>Isosphaeraceae</taxon>
        <taxon>Tautonia</taxon>
    </lineage>
</organism>
<keyword evidence="7 9" id="KW-0057">Aromatic amino acid biosynthesis</keyword>
<keyword evidence="6 9" id="KW-0822">Tryptophan biosynthesis</keyword>
<evidence type="ECO:0000256" key="9">
    <source>
        <dbReference type="HAMAP-Rule" id="MF_00135"/>
    </source>
</evidence>
<keyword evidence="12" id="KW-1185">Reference proteome</keyword>
<dbReference type="SUPFAM" id="SSF51366">
    <property type="entry name" value="Ribulose-phoshate binding barrel"/>
    <property type="match status" value="1"/>
</dbReference>
<accession>A0A432MP26</accession>
<dbReference type="EC" id="5.3.1.24" evidence="3 9"/>
<comment type="pathway">
    <text evidence="2 9">Amino-acid biosynthesis; L-tryptophan biosynthesis; L-tryptophan from chorismate: step 3/5.</text>
</comment>
<dbReference type="InterPro" id="IPR001240">
    <property type="entry name" value="PRAI_dom"/>
</dbReference>
<dbReference type="HAMAP" id="MF_00135">
    <property type="entry name" value="PRAI"/>
    <property type="match status" value="1"/>
</dbReference>
<name>A0A432MP26_9BACT</name>
<dbReference type="Pfam" id="PF00697">
    <property type="entry name" value="PRAI"/>
    <property type="match status" value="1"/>
</dbReference>
<gene>
    <name evidence="9" type="primary">trpF</name>
    <name evidence="11" type="ORF">TsocGM_05575</name>
</gene>
<dbReference type="Gene3D" id="3.20.20.70">
    <property type="entry name" value="Aldolase class I"/>
    <property type="match status" value="1"/>
</dbReference>
<dbReference type="AlphaFoldDB" id="A0A432MP26"/>
<dbReference type="InterPro" id="IPR013785">
    <property type="entry name" value="Aldolase_TIM"/>
</dbReference>
<evidence type="ECO:0000256" key="3">
    <source>
        <dbReference type="ARBA" id="ARBA00012572"/>
    </source>
</evidence>
<reference evidence="11 12" key="2">
    <citation type="submission" date="2019-01" db="EMBL/GenBank/DDBJ databases">
        <title>Tautonia sociabilis, a novel thermotolerant planctomycete of Isosphaeraceae family, isolated from a 4000 m deep subterranean habitat.</title>
        <authorList>
            <person name="Kovaleva O.L."/>
            <person name="Elcheninov A.G."/>
            <person name="Van Heerden E."/>
            <person name="Toshchakov S.V."/>
            <person name="Novikov A."/>
            <person name="Bonch-Osmolovskaya E.A."/>
            <person name="Kublanov I.V."/>
        </authorList>
    </citation>
    <scope>NUCLEOTIDE SEQUENCE [LARGE SCALE GENOMIC DNA]</scope>
    <source>
        <strain evidence="11 12">GM2012</strain>
    </source>
</reference>
<keyword evidence="5 9" id="KW-0028">Amino-acid biosynthesis</keyword>